<dbReference type="RefSeq" id="NP_044383.1">
    <property type="nucleotide sequence ID" value="NC_001780.1"/>
</dbReference>
<keyword evidence="2" id="KW-1185">Reference proteome</keyword>
<dbReference type="EMBL" id="U72332">
    <property type="protein sequence ID" value="AAB36707.1"/>
    <property type="molecule type" value="Genomic_RNA"/>
</dbReference>
<dbReference type="GeneID" id="1442419"/>
<evidence type="ECO:0000313" key="2">
    <source>
        <dbReference type="Proteomes" id="UP000203414"/>
    </source>
</evidence>
<gene>
    <name evidence="1" type="primary">SCVP26</name>
</gene>
<dbReference type="OrthoDB" id="12338at10239"/>
<accession>P90337</accession>
<name>P90337_9TOMB</name>
<dbReference type="KEGG" id="vg:1442419"/>
<reference evidence="1" key="1">
    <citation type="journal article" date="1996" name="J. Gen. Virol.">
        <title>Genome Organization and Gene Expression of Saguaro Cactus Carmovirus.</title>
        <authorList>
            <person name="Xiong Z."/>
            <person name="Weng Z."/>
        </authorList>
    </citation>
    <scope>NUCLEOTIDE SEQUENCE [LARGE SCALE GENOMIC DNA]</scope>
</reference>
<evidence type="ECO:0000313" key="1">
    <source>
        <dbReference type="EMBL" id="AAB36707.1"/>
    </source>
</evidence>
<proteinExistence type="predicted"/>
<dbReference type="Proteomes" id="UP000203414">
    <property type="component" value="Segment"/>
</dbReference>
<organism evidence="1">
    <name type="scientific">Saguaro cactus virus</name>
    <dbReference type="NCBI Taxonomy" id="52274"/>
    <lineage>
        <taxon>Viruses</taxon>
        <taxon>Riboviria</taxon>
        <taxon>Orthornavirae</taxon>
        <taxon>Kitrinoviricota</taxon>
        <taxon>Tolucaviricetes</taxon>
        <taxon>Tolivirales</taxon>
        <taxon>Tombusviridae</taxon>
        <taxon>Procedovirinae</taxon>
        <taxon>Alphacarmovirus</taxon>
        <taxon>Alphacarmovirus cacti</taxon>
    </lineage>
</organism>
<sequence>MGILSELLVGTTLTGGLVAVGLAGLQLRIALKTVEVSVDLVRDAYEFVVDHTKTRPPLPVREHVLSITREDDPAPELELADCLEKIEDKETDEEGKTKVVRTRTTNRHARGSFLRRLIAEAKCHFGGTPTATRANELAAMKFLVGKCRDHHLVVLHTKEVCHAAMVGLFTPDDDEIAAMAQLNSHAAYVARVKLHSAVTVDPWWVKILRSGERTAGWQQLWWVLWGAPAQRGFTYHK</sequence>
<protein>
    <submittedName>
        <fullName evidence="1">Replication-related protein</fullName>
    </submittedName>
</protein>